<keyword evidence="2" id="KW-1185">Reference proteome</keyword>
<dbReference type="EMBL" id="KK914523">
    <property type="protein sequence ID" value="KDP34581.1"/>
    <property type="molecule type" value="Genomic_DNA"/>
</dbReference>
<name>A0A067KEC2_JATCU</name>
<gene>
    <name evidence="1" type="ORF">JCGZ_12210</name>
</gene>
<dbReference type="AlphaFoldDB" id="A0A067KEC2"/>
<sequence length="88" mass="10177">MSCIVPSSRYLVFRFRQRSAKLVNRCDVMRPLIRNGYHSNIELEEAWGTPKFLILMEAHVELEPEFPAYGMPRHSLPLLCASRAREGS</sequence>
<proteinExistence type="predicted"/>
<accession>A0A067KEC2</accession>
<protein>
    <submittedName>
        <fullName evidence="1">Uncharacterized protein</fullName>
    </submittedName>
</protein>
<organism evidence="1 2">
    <name type="scientific">Jatropha curcas</name>
    <name type="common">Barbados nut</name>
    <dbReference type="NCBI Taxonomy" id="180498"/>
    <lineage>
        <taxon>Eukaryota</taxon>
        <taxon>Viridiplantae</taxon>
        <taxon>Streptophyta</taxon>
        <taxon>Embryophyta</taxon>
        <taxon>Tracheophyta</taxon>
        <taxon>Spermatophyta</taxon>
        <taxon>Magnoliopsida</taxon>
        <taxon>eudicotyledons</taxon>
        <taxon>Gunneridae</taxon>
        <taxon>Pentapetalae</taxon>
        <taxon>rosids</taxon>
        <taxon>fabids</taxon>
        <taxon>Malpighiales</taxon>
        <taxon>Euphorbiaceae</taxon>
        <taxon>Crotonoideae</taxon>
        <taxon>Jatropheae</taxon>
        <taxon>Jatropha</taxon>
    </lineage>
</organism>
<evidence type="ECO:0000313" key="1">
    <source>
        <dbReference type="EMBL" id="KDP34581.1"/>
    </source>
</evidence>
<reference evidence="1 2" key="1">
    <citation type="journal article" date="2014" name="PLoS ONE">
        <title>Global Analysis of Gene Expression Profiles in Physic Nut (Jatropha curcas L.) Seedlings Exposed to Salt Stress.</title>
        <authorList>
            <person name="Zhang L."/>
            <person name="Zhang C."/>
            <person name="Wu P."/>
            <person name="Chen Y."/>
            <person name="Li M."/>
            <person name="Jiang H."/>
            <person name="Wu G."/>
        </authorList>
    </citation>
    <scope>NUCLEOTIDE SEQUENCE [LARGE SCALE GENOMIC DNA]</scope>
    <source>
        <strain evidence="2">cv. GZQX0401</strain>
        <tissue evidence="1">Young leaves</tissue>
    </source>
</reference>
<evidence type="ECO:0000313" key="2">
    <source>
        <dbReference type="Proteomes" id="UP000027138"/>
    </source>
</evidence>
<dbReference type="Proteomes" id="UP000027138">
    <property type="component" value="Unassembled WGS sequence"/>
</dbReference>